<evidence type="ECO:0000313" key="2">
    <source>
        <dbReference type="EnsemblPlants" id="Ma08_p33050.1"/>
    </source>
</evidence>
<accession>A0A804KDI4</accession>
<dbReference type="Gramene" id="Ma08_t33050.1">
    <property type="protein sequence ID" value="Ma08_p33050.1"/>
    <property type="gene ID" value="Ma08_g33050"/>
</dbReference>
<dbReference type="InParanoid" id="A0A804KDI4"/>
<evidence type="ECO:0000313" key="3">
    <source>
        <dbReference type="Proteomes" id="UP000012960"/>
    </source>
</evidence>
<keyword evidence="3" id="KW-1185">Reference proteome</keyword>
<reference evidence="1" key="1">
    <citation type="submission" date="2021-03" db="EMBL/GenBank/DDBJ databases">
        <authorList>
            <consortium name="Genoscope - CEA"/>
            <person name="William W."/>
        </authorList>
    </citation>
    <scope>NUCLEOTIDE SEQUENCE</scope>
    <source>
        <strain evidence="1">Doubled-haploid Pahang</strain>
    </source>
</reference>
<sequence length="93" mass="10988">MAVHYIILFALYRVYCDLIFGDLLFWSKGKQISWLSWSSSKRMVIDQTKITSLTMTLSWCKLHNSYHCNHATDLTPIRLNRHVTFHSNHDCAR</sequence>
<dbReference type="Proteomes" id="UP000012960">
    <property type="component" value="Unplaced"/>
</dbReference>
<evidence type="ECO:0000313" key="1">
    <source>
        <dbReference type="EMBL" id="CAG1833461.1"/>
    </source>
</evidence>
<protein>
    <submittedName>
        <fullName evidence="1">(wild Malaysian banana) hypothetical protein</fullName>
    </submittedName>
</protein>
<name>A0A804KDI4_MUSAM</name>
<reference evidence="2" key="2">
    <citation type="submission" date="2021-05" db="UniProtKB">
        <authorList>
            <consortium name="EnsemblPlants"/>
        </authorList>
    </citation>
    <scope>IDENTIFICATION</scope>
    <source>
        <strain evidence="2">subsp. malaccensis</strain>
    </source>
</reference>
<gene>
    <name evidence="1" type="ORF">GSMUA_93820.1</name>
</gene>
<proteinExistence type="predicted"/>
<dbReference type="AlphaFoldDB" id="A0A804KDI4"/>
<dbReference type="EMBL" id="HG996472">
    <property type="protein sequence ID" value="CAG1833461.1"/>
    <property type="molecule type" value="Genomic_DNA"/>
</dbReference>
<dbReference type="EnsemblPlants" id="Ma08_t33050.1">
    <property type="protein sequence ID" value="Ma08_p33050.1"/>
    <property type="gene ID" value="Ma08_g33050"/>
</dbReference>
<organism evidence="2 3">
    <name type="scientific">Musa acuminata subsp. malaccensis</name>
    <name type="common">Wild banana</name>
    <name type="synonym">Musa malaccensis</name>
    <dbReference type="NCBI Taxonomy" id="214687"/>
    <lineage>
        <taxon>Eukaryota</taxon>
        <taxon>Viridiplantae</taxon>
        <taxon>Streptophyta</taxon>
        <taxon>Embryophyta</taxon>
        <taxon>Tracheophyta</taxon>
        <taxon>Spermatophyta</taxon>
        <taxon>Magnoliopsida</taxon>
        <taxon>Liliopsida</taxon>
        <taxon>Zingiberales</taxon>
        <taxon>Musaceae</taxon>
        <taxon>Musa</taxon>
    </lineage>
</organism>